<keyword evidence="5" id="KW-0560">Oxidoreductase</keyword>
<comment type="similarity">
    <text evidence="1 5">Belongs to the iron/ascorbate-dependent oxidoreductase family.</text>
</comment>
<keyword evidence="3" id="KW-0847">Vitamin C</keyword>
<dbReference type="FunFam" id="2.60.120.330:FF:000079">
    <property type="entry name" value="Protein SRG1"/>
    <property type="match status" value="1"/>
</dbReference>
<comment type="caution">
    <text evidence="7">The sequence shown here is derived from an EMBL/GenBank/DDBJ whole genome shotgun (WGS) entry which is preliminary data.</text>
</comment>
<evidence type="ECO:0000259" key="6">
    <source>
        <dbReference type="PROSITE" id="PS51471"/>
    </source>
</evidence>
<evidence type="ECO:0000256" key="5">
    <source>
        <dbReference type="RuleBase" id="RU003682"/>
    </source>
</evidence>
<dbReference type="Pfam" id="PF03171">
    <property type="entry name" value="2OG-FeII_Oxy"/>
    <property type="match status" value="1"/>
</dbReference>
<dbReference type="AlphaFoldDB" id="A0AAN9ELQ6"/>
<evidence type="ECO:0000256" key="3">
    <source>
        <dbReference type="ARBA" id="ARBA00022896"/>
    </source>
</evidence>
<dbReference type="PANTHER" id="PTHR47991">
    <property type="entry name" value="OXOGLUTARATE/IRON-DEPENDENT DIOXYGENASE"/>
    <property type="match status" value="1"/>
</dbReference>
<gene>
    <name evidence="7" type="ORF">RIF29_24182</name>
</gene>
<evidence type="ECO:0000256" key="2">
    <source>
        <dbReference type="ARBA" id="ARBA00022723"/>
    </source>
</evidence>
<accession>A0AAN9ELQ6</accession>
<evidence type="ECO:0000313" key="8">
    <source>
        <dbReference type="Proteomes" id="UP001372338"/>
    </source>
</evidence>
<evidence type="ECO:0000256" key="1">
    <source>
        <dbReference type="ARBA" id="ARBA00008056"/>
    </source>
</evidence>
<organism evidence="7 8">
    <name type="scientific">Crotalaria pallida</name>
    <name type="common">Smooth rattlebox</name>
    <name type="synonym">Crotalaria striata</name>
    <dbReference type="NCBI Taxonomy" id="3830"/>
    <lineage>
        <taxon>Eukaryota</taxon>
        <taxon>Viridiplantae</taxon>
        <taxon>Streptophyta</taxon>
        <taxon>Embryophyta</taxon>
        <taxon>Tracheophyta</taxon>
        <taxon>Spermatophyta</taxon>
        <taxon>Magnoliopsida</taxon>
        <taxon>eudicotyledons</taxon>
        <taxon>Gunneridae</taxon>
        <taxon>Pentapetalae</taxon>
        <taxon>rosids</taxon>
        <taxon>fabids</taxon>
        <taxon>Fabales</taxon>
        <taxon>Fabaceae</taxon>
        <taxon>Papilionoideae</taxon>
        <taxon>50 kb inversion clade</taxon>
        <taxon>genistoids sensu lato</taxon>
        <taxon>core genistoids</taxon>
        <taxon>Crotalarieae</taxon>
        <taxon>Crotalaria</taxon>
    </lineage>
</organism>
<dbReference type="Pfam" id="PF14226">
    <property type="entry name" value="DIOX_N"/>
    <property type="match status" value="1"/>
</dbReference>
<dbReference type="InterPro" id="IPR044861">
    <property type="entry name" value="IPNS-like_FE2OG_OXY"/>
</dbReference>
<keyword evidence="2 5" id="KW-0479">Metal-binding</keyword>
<dbReference type="InterPro" id="IPR027443">
    <property type="entry name" value="IPNS-like_sf"/>
</dbReference>
<keyword evidence="4 5" id="KW-0408">Iron</keyword>
<dbReference type="Gene3D" id="2.60.120.330">
    <property type="entry name" value="B-lactam Antibiotic, Isopenicillin N Synthase, Chain"/>
    <property type="match status" value="1"/>
</dbReference>
<evidence type="ECO:0000313" key="7">
    <source>
        <dbReference type="EMBL" id="KAK7258601.1"/>
    </source>
</evidence>
<dbReference type="GO" id="GO:0016491">
    <property type="term" value="F:oxidoreductase activity"/>
    <property type="evidence" value="ECO:0007669"/>
    <property type="project" value="UniProtKB-KW"/>
</dbReference>
<dbReference type="Proteomes" id="UP001372338">
    <property type="component" value="Unassembled WGS sequence"/>
</dbReference>
<proteinExistence type="inferred from homology"/>
<dbReference type="InterPro" id="IPR005123">
    <property type="entry name" value="Oxoglu/Fe-dep_dioxygenase_dom"/>
</dbReference>
<protein>
    <recommendedName>
        <fullName evidence="6">Fe2OG dioxygenase domain-containing protein</fullName>
    </recommendedName>
</protein>
<dbReference type="InterPro" id="IPR026992">
    <property type="entry name" value="DIOX_N"/>
</dbReference>
<dbReference type="PROSITE" id="PS51471">
    <property type="entry name" value="FE2OG_OXY"/>
    <property type="match status" value="1"/>
</dbReference>
<reference evidence="7 8" key="1">
    <citation type="submission" date="2024-01" db="EMBL/GenBank/DDBJ databases">
        <title>The genomes of 5 underutilized Papilionoideae crops provide insights into root nodulation and disease resistanc.</title>
        <authorList>
            <person name="Yuan L."/>
        </authorList>
    </citation>
    <scope>NUCLEOTIDE SEQUENCE [LARGE SCALE GENOMIC DNA]</scope>
    <source>
        <strain evidence="7">ZHUSHIDOU_FW_LH</strain>
        <tissue evidence="7">Leaf</tissue>
    </source>
</reference>
<dbReference type="EMBL" id="JAYWIO010000005">
    <property type="protein sequence ID" value="KAK7258601.1"/>
    <property type="molecule type" value="Genomic_DNA"/>
</dbReference>
<dbReference type="SUPFAM" id="SSF51197">
    <property type="entry name" value="Clavaminate synthase-like"/>
    <property type="match status" value="1"/>
</dbReference>
<dbReference type="GO" id="GO:0046872">
    <property type="term" value="F:metal ion binding"/>
    <property type="evidence" value="ECO:0007669"/>
    <property type="project" value="UniProtKB-KW"/>
</dbReference>
<dbReference type="GO" id="GO:0031418">
    <property type="term" value="F:L-ascorbic acid binding"/>
    <property type="evidence" value="ECO:0007669"/>
    <property type="project" value="UniProtKB-KW"/>
</dbReference>
<keyword evidence="8" id="KW-1185">Reference proteome</keyword>
<name>A0AAN9ELQ6_CROPI</name>
<sequence length="337" mass="39064">MVKNDPLRVPPEYIRSTPIHEGPERCLLHLSPEIPVIDLSKLRKGSTEELRKLDMACKDWGYFQLVNYGVEEQLLQGMKDATVHFLKQPLYEKQKYTMPMENMQGYGHLQVHNEEHKRDWSDSLLLLTHPTQCRDLSFWPKTPERYKELTDIFSSKVNQVGVELLHYLSVLLAMNKDVLLELHKEPQVYFDVNYYPPCNQPDRVLAMSTHSDENTLTMVLQDQNDATALQIKYKGGWVPVTPKPNALICNIGDIIEIWSNGKYKSVEHRVVTSKTKVRSVHEVFMLPGPNVYIEPLNHLINARSPKLYHKIRVGDYANVYSNGEKQGRSQIERIMIK</sequence>
<evidence type="ECO:0000256" key="4">
    <source>
        <dbReference type="ARBA" id="ARBA00023004"/>
    </source>
</evidence>
<dbReference type="InterPro" id="IPR050295">
    <property type="entry name" value="Plant_2OG-oxidoreductases"/>
</dbReference>
<feature type="domain" description="Fe2OG dioxygenase" evidence="6">
    <location>
        <begin position="185"/>
        <end position="287"/>
    </location>
</feature>